<keyword evidence="14" id="KW-0255">Endonuclease</keyword>
<evidence type="ECO:0000256" key="1">
    <source>
        <dbReference type="ARBA" id="ARBA00008343"/>
    </source>
</evidence>
<sequence length="222" mass="25208">MVGLSGGDYMLDSKETQYALQEMGKMFPNATTSLIADSDYHFLLAVILSAQTTDKAVNKITPALFDRYKYPIDMAKTDPKEVAKYIKTIGLYKNKAKYLVECSKMLVENFNSVVPKTHKELMSLSGVGRKTADVVLAERFGVPAFAVDTHVHRISKRLAIVPEDATVRETERILMSKVPKEDWIKSHHRMIFWGRYQCMARAPKCETCPLLEICQEGQKRIK</sequence>
<dbReference type="GO" id="GO:0003677">
    <property type="term" value="F:DNA binding"/>
    <property type="evidence" value="ECO:0007669"/>
    <property type="project" value="UniProtKB-UniRule"/>
</dbReference>
<dbReference type="PANTHER" id="PTHR10359:SF18">
    <property type="entry name" value="ENDONUCLEASE III"/>
    <property type="match status" value="1"/>
</dbReference>
<dbReference type="Pfam" id="PF00633">
    <property type="entry name" value="HHH"/>
    <property type="match status" value="1"/>
</dbReference>
<keyword evidence="14" id="KW-0540">Nuclease</keyword>
<dbReference type="GO" id="GO:0019104">
    <property type="term" value="F:DNA N-glycosylase activity"/>
    <property type="evidence" value="ECO:0007669"/>
    <property type="project" value="UniProtKB-UniRule"/>
</dbReference>
<dbReference type="Pfam" id="PF10576">
    <property type="entry name" value="EndIII_4Fe-2S"/>
    <property type="match status" value="1"/>
</dbReference>
<dbReference type="PIRSF" id="PIRSF001435">
    <property type="entry name" value="Nth"/>
    <property type="match status" value="1"/>
</dbReference>
<evidence type="ECO:0000313" key="14">
    <source>
        <dbReference type="EMBL" id="EEJ74586.1"/>
    </source>
</evidence>
<keyword evidence="9 12" id="KW-0234">DNA repair</keyword>
<accession>C2EF33</accession>
<protein>
    <recommendedName>
        <fullName evidence="12">Endonuclease III</fullName>
        <ecNumber evidence="12">4.2.99.18</ecNumber>
    </recommendedName>
    <alternativeName>
        <fullName evidence="12">DNA-(apurinic or apyrimidinic site) lyase</fullName>
    </alternativeName>
</protein>
<dbReference type="InterPro" id="IPR003265">
    <property type="entry name" value="HhH-GPD_domain"/>
</dbReference>
<evidence type="ECO:0000256" key="6">
    <source>
        <dbReference type="ARBA" id="ARBA00023004"/>
    </source>
</evidence>
<evidence type="ECO:0000256" key="8">
    <source>
        <dbReference type="ARBA" id="ARBA00023125"/>
    </source>
</evidence>
<reference evidence="14 15" key="1">
    <citation type="submission" date="2009-01" db="EMBL/GenBank/DDBJ databases">
        <authorList>
            <person name="Qin X."/>
            <person name="Bachman B."/>
            <person name="Battles P."/>
            <person name="Bell A."/>
            <person name="Bess C."/>
            <person name="Bickham C."/>
            <person name="Chaboub L."/>
            <person name="Chen D."/>
            <person name="Coyle M."/>
            <person name="Deiros D.R."/>
            <person name="Dinh H."/>
            <person name="Forbes L."/>
            <person name="Fowler G."/>
            <person name="Francisco L."/>
            <person name="Fu Q."/>
            <person name="Gubbala S."/>
            <person name="Hale W."/>
            <person name="Han Y."/>
            <person name="Hemphill L."/>
            <person name="Highlander S.K."/>
            <person name="Hirani K."/>
            <person name="Hogues M."/>
            <person name="Jackson L."/>
            <person name="Jakkamsetti A."/>
            <person name="Javaid M."/>
            <person name="Jiang H."/>
            <person name="Korchina V."/>
            <person name="Kovar C."/>
            <person name="Lara F."/>
            <person name="Lee S."/>
            <person name="Mata R."/>
            <person name="Mathew T."/>
            <person name="Moen C."/>
            <person name="Morales K."/>
            <person name="Munidasa M."/>
            <person name="Nazareth L."/>
            <person name="Ngo R."/>
            <person name="Nguyen L."/>
            <person name="Okwuonu G."/>
            <person name="Ongeri F."/>
            <person name="Patil S."/>
            <person name="Petrosino J."/>
            <person name="Pham C."/>
            <person name="Pham P."/>
            <person name="Pu L.-L."/>
            <person name="Puazo M."/>
            <person name="Raj R."/>
            <person name="Reid J."/>
            <person name="Rouhana J."/>
            <person name="Saada N."/>
            <person name="Shang Y."/>
            <person name="Simmons D."/>
            <person name="Thornton R."/>
            <person name="Warren J."/>
            <person name="Weissenberger G."/>
            <person name="Zhang J."/>
            <person name="Zhang L."/>
            <person name="Zhou C."/>
            <person name="Zhu D."/>
            <person name="Muzny D."/>
            <person name="Worley K."/>
            <person name="Gibbs R."/>
        </authorList>
    </citation>
    <scope>NUCLEOTIDE SEQUENCE [LARGE SCALE GENOMIC DNA]</scope>
    <source>
        <strain evidence="14 15">ATCC 11741</strain>
    </source>
</reference>
<dbReference type="InterPro" id="IPR005759">
    <property type="entry name" value="Nth"/>
</dbReference>
<feature type="binding site" evidence="12">
    <location>
        <position position="198"/>
    </location>
    <ligand>
        <name>[4Fe-4S] cluster</name>
        <dbReference type="ChEBI" id="CHEBI:49883"/>
    </ligand>
</feature>
<evidence type="ECO:0000256" key="11">
    <source>
        <dbReference type="ARBA" id="ARBA00023295"/>
    </source>
</evidence>
<keyword evidence="6 12" id="KW-0408">Iron</keyword>
<dbReference type="InterPro" id="IPR000445">
    <property type="entry name" value="HhH_motif"/>
</dbReference>
<comment type="caution">
    <text evidence="14">The sequence shown here is derived from an EMBL/GenBank/DDBJ whole genome shotgun (WGS) entry which is preliminary data.</text>
</comment>
<feature type="binding site" evidence="12">
    <location>
        <position position="208"/>
    </location>
    <ligand>
        <name>[4Fe-4S] cluster</name>
        <dbReference type="ChEBI" id="CHEBI:49883"/>
    </ligand>
</feature>
<evidence type="ECO:0000256" key="9">
    <source>
        <dbReference type="ARBA" id="ARBA00023204"/>
    </source>
</evidence>
<dbReference type="GO" id="GO:0140078">
    <property type="term" value="F:class I DNA-(apurinic or apyrimidinic site) endonuclease activity"/>
    <property type="evidence" value="ECO:0007669"/>
    <property type="project" value="UniProtKB-EC"/>
</dbReference>
<dbReference type="HOGENOM" id="CLU_012862_3_3_9"/>
<dbReference type="EMBL" id="ACGT01000002">
    <property type="protein sequence ID" value="EEJ74586.1"/>
    <property type="molecule type" value="Genomic_DNA"/>
</dbReference>
<keyword evidence="11 12" id="KW-0326">Glycosidase</keyword>
<dbReference type="GO" id="GO:0006285">
    <property type="term" value="P:base-excision repair, AP site formation"/>
    <property type="evidence" value="ECO:0007669"/>
    <property type="project" value="TreeGrafter"/>
</dbReference>
<dbReference type="InterPro" id="IPR011257">
    <property type="entry name" value="DNA_glycosylase"/>
</dbReference>
<dbReference type="SMART" id="SM00525">
    <property type="entry name" value="FES"/>
    <property type="match status" value="1"/>
</dbReference>
<gene>
    <name evidence="12 14" type="primary">nth</name>
    <name evidence="14" type="ORF">HMPREF0545_0255</name>
</gene>
<evidence type="ECO:0000256" key="5">
    <source>
        <dbReference type="ARBA" id="ARBA00022801"/>
    </source>
</evidence>
<evidence type="ECO:0000256" key="10">
    <source>
        <dbReference type="ARBA" id="ARBA00023239"/>
    </source>
</evidence>
<organism evidence="14 15">
    <name type="scientific">Ligilactobacillus salivarius DSM 20555 = ATCC 11741</name>
    <dbReference type="NCBI Taxonomy" id="1423799"/>
    <lineage>
        <taxon>Bacteria</taxon>
        <taxon>Bacillati</taxon>
        <taxon>Bacillota</taxon>
        <taxon>Bacilli</taxon>
        <taxon>Lactobacillales</taxon>
        <taxon>Lactobacillaceae</taxon>
        <taxon>Ligilactobacillus</taxon>
    </lineage>
</organism>
<comment type="similarity">
    <text evidence="1 12">Belongs to the Nth/MutY family.</text>
</comment>
<keyword evidence="4 12" id="KW-0227">DNA damage</keyword>
<dbReference type="Pfam" id="PF00730">
    <property type="entry name" value="HhH-GPD"/>
    <property type="match status" value="1"/>
</dbReference>
<keyword evidence="2 12" id="KW-0004">4Fe-4S</keyword>
<feature type="domain" description="HhH-GPD" evidence="13">
    <location>
        <begin position="48"/>
        <end position="196"/>
    </location>
</feature>
<evidence type="ECO:0000256" key="4">
    <source>
        <dbReference type="ARBA" id="ARBA00022763"/>
    </source>
</evidence>
<evidence type="ECO:0000256" key="2">
    <source>
        <dbReference type="ARBA" id="ARBA00022485"/>
    </source>
</evidence>
<dbReference type="InterPro" id="IPR003651">
    <property type="entry name" value="Endonuclease3_FeS-loop_motif"/>
</dbReference>
<comment type="catalytic activity">
    <reaction evidence="12">
        <text>2'-deoxyribonucleotide-(2'-deoxyribose 5'-phosphate)-2'-deoxyribonucleotide-DNA = a 3'-end 2'-deoxyribonucleotide-(2,3-dehydro-2,3-deoxyribose 5'-phosphate)-DNA + a 5'-end 5'-phospho-2'-deoxyribonucleoside-DNA + H(+)</text>
        <dbReference type="Rhea" id="RHEA:66592"/>
        <dbReference type="Rhea" id="RHEA-COMP:13180"/>
        <dbReference type="Rhea" id="RHEA-COMP:16897"/>
        <dbReference type="Rhea" id="RHEA-COMP:17067"/>
        <dbReference type="ChEBI" id="CHEBI:15378"/>
        <dbReference type="ChEBI" id="CHEBI:136412"/>
        <dbReference type="ChEBI" id="CHEBI:157695"/>
        <dbReference type="ChEBI" id="CHEBI:167181"/>
        <dbReference type="EC" id="4.2.99.18"/>
    </reaction>
</comment>
<keyword evidence="3 12" id="KW-0479">Metal-binding</keyword>
<dbReference type="InterPro" id="IPR023170">
    <property type="entry name" value="HhH_base_excis_C"/>
</dbReference>
<comment type="function">
    <text evidence="12">DNA repair enzyme that has both DNA N-glycosylase activity and AP-lyase activity. The DNA N-glycosylase activity releases various damaged pyrimidines from DNA by cleaving the N-glycosidic bond, leaving an AP (apurinic/apyrimidinic) site. The AP-lyase activity cleaves the phosphodiester bond 3' to the AP site by a beta-elimination, leaving a 3'-terminal unsaturated sugar and a product with a terminal 5'-phosphate.</text>
</comment>
<dbReference type="Gene3D" id="1.10.1670.10">
    <property type="entry name" value="Helix-hairpin-Helix base-excision DNA repair enzymes (C-terminal)"/>
    <property type="match status" value="1"/>
</dbReference>
<keyword evidence="8 12" id="KW-0238">DNA-binding</keyword>
<feature type="binding site" evidence="12">
    <location>
        <position position="205"/>
    </location>
    <ligand>
        <name>[4Fe-4S] cluster</name>
        <dbReference type="ChEBI" id="CHEBI:49883"/>
    </ligand>
</feature>
<dbReference type="PATRIC" id="fig|1423799.3.peg.166"/>
<keyword evidence="7 12" id="KW-0411">Iron-sulfur</keyword>
<dbReference type="AlphaFoldDB" id="C2EF33"/>
<evidence type="ECO:0000256" key="12">
    <source>
        <dbReference type="HAMAP-Rule" id="MF_00942"/>
    </source>
</evidence>
<evidence type="ECO:0000256" key="7">
    <source>
        <dbReference type="ARBA" id="ARBA00023014"/>
    </source>
</evidence>
<proteinExistence type="inferred from homology"/>
<dbReference type="NCBIfam" id="TIGR01083">
    <property type="entry name" value="nth"/>
    <property type="match status" value="1"/>
</dbReference>
<dbReference type="GO" id="GO:0046872">
    <property type="term" value="F:metal ion binding"/>
    <property type="evidence" value="ECO:0007669"/>
    <property type="project" value="UniProtKB-KW"/>
</dbReference>
<dbReference type="GO" id="GO:0051539">
    <property type="term" value="F:4 iron, 4 sulfur cluster binding"/>
    <property type="evidence" value="ECO:0007669"/>
    <property type="project" value="UniProtKB-UniRule"/>
</dbReference>
<dbReference type="CDD" id="cd00056">
    <property type="entry name" value="ENDO3c"/>
    <property type="match status" value="1"/>
</dbReference>
<keyword evidence="5 12" id="KW-0378">Hydrolase</keyword>
<dbReference type="FunFam" id="1.10.1670.10:FF:000001">
    <property type="entry name" value="Endonuclease III"/>
    <property type="match status" value="1"/>
</dbReference>
<name>C2EF33_9LACO</name>
<keyword evidence="10 12" id="KW-0456">Lyase</keyword>
<dbReference type="SUPFAM" id="SSF48150">
    <property type="entry name" value="DNA-glycosylase"/>
    <property type="match status" value="1"/>
</dbReference>
<comment type="cofactor">
    <cofactor evidence="12">
        <name>[4Fe-4S] cluster</name>
        <dbReference type="ChEBI" id="CHEBI:49883"/>
    </cofactor>
    <text evidence="12">Binds 1 [4Fe-4S] cluster.</text>
</comment>
<evidence type="ECO:0000259" key="13">
    <source>
        <dbReference type="SMART" id="SM00478"/>
    </source>
</evidence>
<dbReference type="PANTHER" id="PTHR10359">
    <property type="entry name" value="A/G-SPECIFIC ADENINE GLYCOSYLASE/ENDONUCLEASE III"/>
    <property type="match status" value="1"/>
</dbReference>
<evidence type="ECO:0000313" key="15">
    <source>
        <dbReference type="Proteomes" id="UP000003531"/>
    </source>
</evidence>
<dbReference type="Proteomes" id="UP000003531">
    <property type="component" value="Unassembled WGS sequence"/>
</dbReference>
<evidence type="ECO:0000256" key="3">
    <source>
        <dbReference type="ARBA" id="ARBA00022723"/>
    </source>
</evidence>
<dbReference type="SMART" id="SM00478">
    <property type="entry name" value="ENDO3c"/>
    <property type="match status" value="1"/>
</dbReference>
<dbReference type="Gene3D" id="1.10.340.30">
    <property type="entry name" value="Hypothetical protein, domain 2"/>
    <property type="match status" value="1"/>
</dbReference>
<dbReference type="HAMAP" id="MF_00942">
    <property type="entry name" value="Nth"/>
    <property type="match status" value="1"/>
</dbReference>
<dbReference type="EC" id="4.2.99.18" evidence="12"/>
<feature type="binding site" evidence="12">
    <location>
        <position position="214"/>
    </location>
    <ligand>
        <name>[4Fe-4S] cluster</name>
        <dbReference type="ChEBI" id="CHEBI:49883"/>
    </ligand>
</feature>
<dbReference type="FunFam" id="1.10.340.30:FF:000001">
    <property type="entry name" value="Endonuclease III"/>
    <property type="match status" value="1"/>
</dbReference>